<dbReference type="RefSeq" id="WP_323574458.1">
    <property type="nucleotide sequence ID" value="NZ_JAYGJQ010000001.1"/>
</dbReference>
<comment type="caution">
    <text evidence="2">The sequence shown here is derived from an EMBL/GenBank/DDBJ whole genome shotgun (WGS) entry which is preliminary data.</text>
</comment>
<dbReference type="EMBL" id="JAYGJQ010000001">
    <property type="protein sequence ID" value="MEA9354968.1"/>
    <property type="molecule type" value="Genomic_DNA"/>
</dbReference>
<dbReference type="PANTHER" id="PTHR45947:SF3">
    <property type="entry name" value="SULFOQUINOVOSYL TRANSFERASE SQD2"/>
    <property type="match status" value="1"/>
</dbReference>
<dbReference type="PANTHER" id="PTHR45947">
    <property type="entry name" value="SULFOQUINOVOSYL TRANSFERASE SQD2"/>
    <property type="match status" value="1"/>
</dbReference>
<dbReference type="InterPro" id="IPR001296">
    <property type="entry name" value="Glyco_trans_1"/>
</dbReference>
<keyword evidence="2" id="KW-0328">Glycosyltransferase</keyword>
<dbReference type="CDD" id="cd03801">
    <property type="entry name" value="GT4_PimA-like"/>
    <property type="match status" value="1"/>
</dbReference>
<proteinExistence type="predicted"/>
<dbReference type="Pfam" id="PF00534">
    <property type="entry name" value="Glycos_transf_1"/>
    <property type="match status" value="1"/>
</dbReference>
<reference evidence="2 3" key="1">
    <citation type="submission" date="2023-11" db="EMBL/GenBank/DDBJ databases">
        <title>A Novel Polar Bacteriovorax (B. antarcticus) Isolated from the Biocrust in Antarctica.</title>
        <authorList>
            <person name="Mun W."/>
            <person name="Choi S.Y."/>
            <person name="Mitchell R.J."/>
        </authorList>
    </citation>
    <scope>NUCLEOTIDE SEQUENCE [LARGE SCALE GENOMIC DNA]</scope>
    <source>
        <strain evidence="2 3">PP10</strain>
    </source>
</reference>
<dbReference type="Gene3D" id="3.40.50.2000">
    <property type="entry name" value="Glycogen Phosphorylase B"/>
    <property type="match status" value="1"/>
</dbReference>
<gene>
    <name evidence="2" type="ORF">SHI21_02085</name>
</gene>
<feature type="domain" description="Glycosyl transferase family 1" evidence="1">
    <location>
        <begin position="172"/>
        <end position="314"/>
    </location>
</feature>
<dbReference type="InterPro" id="IPR050194">
    <property type="entry name" value="Glycosyltransferase_grp1"/>
</dbReference>
<accession>A0ABU5VRD5</accession>
<protein>
    <submittedName>
        <fullName evidence="2">Glycosyltransferase family 4 protein</fullName>
        <ecNumber evidence="2">2.4.-.-</ecNumber>
    </submittedName>
</protein>
<dbReference type="EC" id="2.4.-.-" evidence="2"/>
<sequence>MKYQKILLISKDEISAWESCKHITSNLAESYFQAFKDQEVVTLKVAEDLSLFQAYAHAEDIKKNKFDLIVWLDHKPNAALMVEALDITFAQYEYEQKPKFLVHLFGDFVLDCNGWEAVEKSIQRYPVHFIAASERQKKLVETFCVTSSSVCSVIPFPVSEQKFNVDNLVGNRKEYREKLNAVDDFVIIYTGRISYQKNVDKLIKIFKSLESALNKKAQLWIIGPWDDILLPYAGIEGLPGSYYLQFSSANPLTEADNQKIKFIGQLNSSELLKAYHAADLFMSLSTFNDEDYGMSVAESLATGLPCLLSDWAGFASFKTYSKDVDLVKVELTNDGPQLNIDEARKKLMKTLLMSESNLEKRAQTSKEAFTELSVGACSEKIKRTVNDINFSGFEKFDPVFYKMCALFKVNPLAPFRAKVAQFLDIYKEIYKAYVS</sequence>
<evidence type="ECO:0000259" key="1">
    <source>
        <dbReference type="Pfam" id="PF00534"/>
    </source>
</evidence>
<dbReference type="Proteomes" id="UP001302274">
    <property type="component" value="Unassembled WGS sequence"/>
</dbReference>
<dbReference type="SUPFAM" id="SSF53756">
    <property type="entry name" value="UDP-Glycosyltransferase/glycogen phosphorylase"/>
    <property type="match status" value="1"/>
</dbReference>
<keyword evidence="3" id="KW-1185">Reference proteome</keyword>
<evidence type="ECO:0000313" key="3">
    <source>
        <dbReference type="Proteomes" id="UP001302274"/>
    </source>
</evidence>
<name>A0ABU5VRD5_9BACT</name>
<evidence type="ECO:0000313" key="2">
    <source>
        <dbReference type="EMBL" id="MEA9354968.1"/>
    </source>
</evidence>
<dbReference type="GO" id="GO:0016757">
    <property type="term" value="F:glycosyltransferase activity"/>
    <property type="evidence" value="ECO:0007669"/>
    <property type="project" value="UniProtKB-KW"/>
</dbReference>
<organism evidence="2 3">
    <name type="scientific">Bacteriovorax antarcticus</name>
    <dbReference type="NCBI Taxonomy" id="3088717"/>
    <lineage>
        <taxon>Bacteria</taxon>
        <taxon>Pseudomonadati</taxon>
        <taxon>Bdellovibrionota</taxon>
        <taxon>Bacteriovoracia</taxon>
        <taxon>Bacteriovoracales</taxon>
        <taxon>Bacteriovoracaceae</taxon>
        <taxon>Bacteriovorax</taxon>
    </lineage>
</organism>
<keyword evidence="2" id="KW-0808">Transferase</keyword>